<evidence type="ECO:0000313" key="2">
    <source>
        <dbReference type="EMBL" id="MED6135680.1"/>
    </source>
</evidence>
<evidence type="ECO:0000313" key="3">
    <source>
        <dbReference type="Proteomes" id="UP001341840"/>
    </source>
</evidence>
<dbReference type="Proteomes" id="UP001341840">
    <property type="component" value="Unassembled WGS sequence"/>
</dbReference>
<comment type="caution">
    <text evidence="2">The sequence shown here is derived from an EMBL/GenBank/DDBJ whole genome shotgun (WGS) entry which is preliminary data.</text>
</comment>
<protein>
    <submittedName>
        <fullName evidence="2">Uncharacterized protein</fullName>
    </submittedName>
</protein>
<keyword evidence="3" id="KW-1185">Reference proteome</keyword>
<evidence type="ECO:0000256" key="1">
    <source>
        <dbReference type="SAM" id="MobiDB-lite"/>
    </source>
</evidence>
<gene>
    <name evidence="2" type="ORF">PIB30_048959</name>
</gene>
<sequence>MPIYRDYMVIQRAQAFQLGIKSRSASNACFQLMNLFFVIFHTTPYLNPDTNRSQFKSQNVEDEEEWDARRLYLGSADWNAAVEVQRPPPEPPDLKSLVEDLFAMQSLACQNVIEVTENEYGTHSGTEDGAVAKGKVEEYADLVSSREVNQPPPNPPDLPSHARVLGGAEDAADLDRSGSTKEEEVVALTNRGGGAGDDETTRSAEVGVSAEDNRTMELLTGVTKVRGSGLVRRTPSLVANPPPLLAAILPWDRERRSNTEKKSDGGWVVDQAFDGGADRAVFPGVQALEGHNVLSRIYRRLCTAKQK</sequence>
<reference evidence="2 3" key="1">
    <citation type="journal article" date="2023" name="Plants (Basel)">
        <title>Bridging the Gap: Combining Genomics and Transcriptomics Approaches to Understand Stylosanthes scabra, an Orphan Legume from the Brazilian Caatinga.</title>
        <authorList>
            <person name="Ferreira-Neto J.R.C."/>
            <person name="da Silva M.D."/>
            <person name="Binneck E."/>
            <person name="de Melo N.F."/>
            <person name="da Silva R.H."/>
            <person name="de Melo A.L.T.M."/>
            <person name="Pandolfi V."/>
            <person name="Bustamante F.O."/>
            <person name="Brasileiro-Vidal A.C."/>
            <person name="Benko-Iseppon A.M."/>
        </authorList>
    </citation>
    <scope>NUCLEOTIDE SEQUENCE [LARGE SCALE GENOMIC DNA]</scope>
    <source>
        <tissue evidence="2">Leaves</tissue>
    </source>
</reference>
<proteinExistence type="predicted"/>
<accession>A0ABU6SHU8</accession>
<dbReference type="EMBL" id="JASCZI010060740">
    <property type="protein sequence ID" value="MED6135680.1"/>
    <property type="molecule type" value="Genomic_DNA"/>
</dbReference>
<name>A0ABU6SHU8_9FABA</name>
<organism evidence="2 3">
    <name type="scientific">Stylosanthes scabra</name>
    <dbReference type="NCBI Taxonomy" id="79078"/>
    <lineage>
        <taxon>Eukaryota</taxon>
        <taxon>Viridiplantae</taxon>
        <taxon>Streptophyta</taxon>
        <taxon>Embryophyta</taxon>
        <taxon>Tracheophyta</taxon>
        <taxon>Spermatophyta</taxon>
        <taxon>Magnoliopsida</taxon>
        <taxon>eudicotyledons</taxon>
        <taxon>Gunneridae</taxon>
        <taxon>Pentapetalae</taxon>
        <taxon>rosids</taxon>
        <taxon>fabids</taxon>
        <taxon>Fabales</taxon>
        <taxon>Fabaceae</taxon>
        <taxon>Papilionoideae</taxon>
        <taxon>50 kb inversion clade</taxon>
        <taxon>dalbergioids sensu lato</taxon>
        <taxon>Dalbergieae</taxon>
        <taxon>Pterocarpus clade</taxon>
        <taxon>Stylosanthes</taxon>
    </lineage>
</organism>
<feature type="region of interest" description="Disordered" evidence="1">
    <location>
        <begin position="144"/>
        <end position="163"/>
    </location>
</feature>